<dbReference type="InterPro" id="IPR036045">
    <property type="entry name" value="Sec1-like_sf"/>
</dbReference>
<dbReference type="InterPro" id="IPR027482">
    <property type="entry name" value="Sec1-like_dom2"/>
</dbReference>
<reference evidence="3 4" key="1">
    <citation type="submission" date="2020-08" db="EMBL/GenBank/DDBJ databases">
        <authorList>
            <person name="Ramaprasad A."/>
        </authorList>
    </citation>
    <scope>NUCLEOTIDE SEQUENCE [LARGE SCALE GENOMIC DNA]</scope>
</reference>
<feature type="compositionally biased region" description="Low complexity" evidence="2">
    <location>
        <begin position="1091"/>
        <end position="1100"/>
    </location>
</feature>
<dbReference type="EMBL" id="LR865386">
    <property type="protein sequence ID" value="CAD2090609.1"/>
    <property type="molecule type" value="Genomic_DNA"/>
</dbReference>
<evidence type="ECO:0000256" key="2">
    <source>
        <dbReference type="SAM" id="MobiDB-lite"/>
    </source>
</evidence>
<dbReference type="AlphaFoldDB" id="A0A6V7S4K4"/>
<dbReference type="InterPro" id="IPR001619">
    <property type="entry name" value="Sec1-like"/>
</dbReference>
<dbReference type="Pfam" id="PF00995">
    <property type="entry name" value="Sec1"/>
    <property type="match status" value="2"/>
</dbReference>
<feature type="region of interest" description="Disordered" evidence="2">
    <location>
        <begin position="428"/>
        <end position="476"/>
    </location>
</feature>
<feature type="compositionally biased region" description="Low complexity" evidence="2">
    <location>
        <begin position="585"/>
        <end position="601"/>
    </location>
</feature>
<feature type="compositionally biased region" description="Basic and acidic residues" evidence="2">
    <location>
        <begin position="612"/>
        <end position="631"/>
    </location>
</feature>
<feature type="compositionally biased region" description="Polar residues" evidence="2">
    <location>
        <begin position="1103"/>
        <end position="1112"/>
    </location>
</feature>
<dbReference type="Gene3D" id="3.40.50.1910">
    <property type="match status" value="3"/>
</dbReference>
<dbReference type="PANTHER" id="PTHR11679">
    <property type="entry name" value="VESICLE PROTEIN SORTING-ASSOCIATED"/>
    <property type="match status" value="1"/>
</dbReference>
<feature type="compositionally biased region" description="Basic and acidic residues" evidence="2">
    <location>
        <begin position="504"/>
        <end position="514"/>
    </location>
</feature>
<feature type="compositionally biased region" description="Polar residues" evidence="2">
    <location>
        <begin position="316"/>
        <end position="336"/>
    </location>
</feature>
<sequence>MEALNELRDQERLQLLAILKKYNGRKSLFFENSLHIIINLLLTEQDIKNQKIDNVFFYMTDEINPISNKANISNDIIFFLRPYFYEIEQVFKIIDNIEKIKTGNKNYLFIFIPYMTHMCEQEIYKHNVLELTIKIIIYPLYFFPLYNDVFSLEIKNLFKDYYVDNDFSNLIFCSYALMFLQYIFNGVFRNIKSLGHASHFISEQLMQLRKEIVANNFNIQTPNDCQDNLFQLLSNIQSLQDLTNLKNSKEPSVVPIKYALHKFFLSENIKKKKKKKKRPPHTSDNSYIYHDHNEKNDIKKYGTSKKYSSDEDDNSILDTNESANDLSSTNMDNQNDNPIFTSNLENSESIQCIERNEEDDAHIIAPMADKKYRNELSSSTSTYKREHIENNHFSNTRETPNPCKNRIKIENQKDSDNDQGSDDALKFRRSQSALNYSNKGFEKDSKQSDNFKETKTNKSTNTFDKNTNNYSNPINNDFDFENMSKYHSQRILNFETDESSDNLDNAHQEPDKVNSENYNNNENIKEIRDTYQQNSKIMNKEEHINSSDNDSTNKNNIDSNKINQTFSDESDLNINGNNFREDNKNSSNKLLSNSLKNNDNQVVKKKVSKLKNLHDKDRQNEHNNSDNDQKHNYSQKNIIRNPKKKKKKINKKIAYGTGIPNFMTEFDNSKFLMKKKDKEETEKHEKKEKNYLLEKIGINNFLFLLNACTKVDSCIIIDRRIDMVTPFCTPFTYEGLIDHIFCIENLQIEIPRYIIFNEGVNKTDAENSKNRTHKGYTSNDLNNKKIRVKLNSSIDVLYNDIKDLNQNEVGVFLHKKASDIQQTYKEKDSLKDIGQINKFMIKFKEKHYEHNSLSRHVNIASYILNEIKTEHTFNKLKLEDEIIQLNTNTNKTILSNIVKQIQTLIYTGENLYEIYRLISLFSVITNGFNDAYINELKKDIIEQYGINELTRLNKLHISNILRYQPRQKFIWNTLKNHFNLLSSDENDISYVCNGYAPLSTRLIEYIGVFKNNMQVFPEVFSLINGPTFDIIQNAVGYEHVQVNNNDGPAESSHMSSESSTESYSGTSSDTASNITKRTNAQSHIDTDDTSSSEVSISNHSSGKDSIQSNTSEQNHDIISKKHKKFVILFYVGGISYAEIASIRKLNQTNENYNYLIFTTEIISSKRIIDSMGN</sequence>
<feature type="compositionally biased region" description="Polar residues" evidence="2">
    <location>
        <begin position="1071"/>
        <end position="1083"/>
    </location>
</feature>
<gene>
    <name evidence="3" type="ORF">PVBDA_0803540</name>
</gene>
<dbReference type="SUPFAM" id="SSF56815">
    <property type="entry name" value="Sec1/munc18-like (SM) proteins"/>
    <property type="match status" value="2"/>
</dbReference>
<dbReference type="Proteomes" id="UP000515550">
    <property type="component" value="Chromosome PVBDA_08"/>
</dbReference>
<dbReference type="GO" id="GO:0016192">
    <property type="term" value="P:vesicle-mediated transport"/>
    <property type="evidence" value="ECO:0007669"/>
    <property type="project" value="InterPro"/>
</dbReference>
<feature type="region of interest" description="Disordered" evidence="2">
    <location>
        <begin position="499"/>
        <end position="524"/>
    </location>
</feature>
<evidence type="ECO:0000313" key="4">
    <source>
        <dbReference type="Proteomes" id="UP000515550"/>
    </source>
</evidence>
<dbReference type="Gene3D" id="3.90.830.10">
    <property type="entry name" value="Syntaxin Binding Protein 1, Chain A, domain 2"/>
    <property type="match status" value="1"/>
</dbReference>
<organism evidence="3 4">
    <name type="scientific">Plasmodium vinckei brucechwatti</name>
    <dbReference type="NCBI Taxonomy" id="119398"/>
    <lineage>
        <taxon>Eukaryota</taxon>
        <taxon>Sar</taxon>
        <taxon>Alveolata</taxon>
        <taxon>Apicomplexa</taxon>
        <taxon>Aconoidasida</taxon>
        <taxon>Haemosporida</taxon>
        <taxon>Plasmodiidae</taxon>
        <taxon>Plasmodium</taxon>
        <taxon>Plasmodium (Vinckeia)</taxon>
    </lineage>
</organism>
<feature type="compositionally biased region" description="Low complexity" evidence="2">
    <location>
        <begin position="546"/>
        <end position="563"/>
    </location>
</feature>
<evidence type="ECO:0000313" key="3">
    <source>
        <dbReference type="EMBL" id="CAD2090609.1"/>
    </source>
</evidence>
<dbReference type="InterPro" id="IPR043154">
    <property type="entry name" value="Sec-1-like_dom1"/>
</dbReference>
<feature type="region of interest" description="Disordered" evidence="2">
    <location>
        <begin position="374"/>
        <end position="404"/>
    </location>
</feature>
<evidence type="ECO:0000256" key="1">
    <source>
        <dbReference type="ARBA" id="ARBA00009884"/>
    </source>
</evidence>
<dbReference type="VEuPathDB" id="PlasmoDB:PVBDA_0803540"/>
<feature type="compositionally biased region" description="Polar residues" evidence="2">
    <location>
        <begin position="457"/>
        <end position="475"/>
    </location>
</feature>
<dbReference type="InterPro" id="IPR043127">
    <property type="entry name" value="Sec-1-like_dom3a"/>
</dbReference>
<proteinExistence type="inferred from homology"/>
<feature type="compositionally biased region" description="Polar residues" evidence="2">
    <location>
        <begin position="564"/>
        <end position="578"/>
    </location>
</feature>
<feature type="compositionally biased region" description="Low complexity" evidence="2">
    <location>
        <begin position="1050"/>
        <end position="1070"/>
    </location>
</feature>
<feature type="compositionally biased region" description="Basic residues" evidence="2">
    <location>
        <begin position="270"/>
        <end position="280"/>
    </location>
</feature>
<feature type="region of interest" description="Disordered" evidence="2">
    <location>
        <begin position="1042"/>
        <end position="1114"/>
    </location>
</feature>
<protein>
    <submittedName>
        <fullName evidence="3">Vacuolar protein sorting-associated protein 33, putative</fullName>
    </submittedName>
</protein>
<feature type="region of interest" description="Disordered" evidence="2">
    <location>
        <begin position="270"/>
        <end position="336"/>
    </location>
</feature>
<feature type="region of interest" description="Disordered" evidence="2">
    <location>
        <begin position="542"/>
        <end position="649"/>
    </location>
</feature>
<feature type="compositionally biased region" description="Basic and acidic residues" evidence="2">
    <location>
        <begin position="440"/>
        <end position="456"/>
    </location>
</feature>
<dbReference type="Gene3D" id="3.40.50.2060">
    <property type="match status" value="1"/>
</dbReference>
<name>A0A6V7S4K4_PLAVN</name>
<accession>A0A6V7S4K4</accession>
<comment type="similarity">
    <text evidence="1">Belongs to the STXBP/unc-18/SEC1 family.</text>
</comment>
<feature type="compositionally biased region" description="Basic and acidic residues" evidence="2">
    <location>
        <begin position="289"/>
        <end position="300"/>
    </location>
</feature>